<sequence length="433" mass="46222">MNRTLPPLGAPPKVTLPPTTDTTLPNGLRVVACRLPSVPLVQAHLALPVHPTDEHELAALEVLTAALPNRSQAGERLEHIGGSLNSSRRGAWLGLSATCPASRLPLLADTLAQTLTPSAPSPAGTDEARDKVIRQAQLAAAQPGQVSQQALLRHLYGTVPLPLLPLASPAHLREIAAQEVAAVHRRLVRPQQAMLVVVGDLDPETAVQMLQRRLSSWEPGAGDKHTRAANCPAPATPALQHEQQSGWVQTHLRLAAPGIDREHPQFPALSLASVAFGGYFSSRLVSVLREQLGLAYRVESAFTDHLDRLLIGIEADTATTATGPALRKLLRELDRFAHEGPTRQEIDAALRYMTGVTALSLASQSGLASTLLSHLTLGQPLDWLVTFARRLQDVSAAEVKQAAGTFYAPARFGGVIVGDLKNFEMSGPDDGND</sequence>
<dbReference type="RefSeq" id="WP_071383931.1">
    <property type="nucleotide sequence ID" value="NZ_MLYO01000052.1"/>
</dbReference>
<feature type="domain" description="Peptidase M16 C-terminal" evidence="2">
    <location>
        <begin position="176"/>
        <end position="351"/>
    </location>
</feature>
<feature type="compositionally biased region" description="Low complexity" evidence="1">
    <location>
        <begin position="11"/>
        <end position="21"/>
    </location>
</feature>
<feature type="region of interest" description="Disordered" evidence="1">
    <location>
        <begin position="1"/>
        <end position="21"/>
    </location>
</feature>
<name>A0A1S2PZS8_9ACTN</name>
<evidence type="ECO:0000313" key="3">
    <source>
        <dbReference type="EMBL" id="OIJ99052.1"/>
    </source>
</evidence>
<dbReference type="Pfam" id="PF05193">
    <property type="entry name" value="Peptidase_M16_C"/>
    <property type="match status" value="1"/>
</dbReference>
<comment type="caution">
    <text evidence="3">The sequence shown here is derived from an EMBL/GenBank/DDBJ whole genome shotgun (WGS) entry which is preliminary data.</text>
</comment>
<dbReference type="Proteomes" id="UP000179642">
    <property type="component" value="Unassembled WGS sequence"/>
</dbReference>
<proteinExistence type="predicted"/>
<dbReference type="Gene3D" id="3.30.830.10">
    <property type="entry name" value="Metalloenzyme, LuxS/M16 peptidase-like"/>
    <property type="match status" value="2"/>
</dbReference>
<dbReference type="PANTHER" id="PTHR11851">
    <property type="entry name" value="METALLOPROTEASE"/>
    <property type="match status" value="1"/>
</dbReference>
<dbReference type="InterPro" id="IPR050361">
    <property type="entry name" value="MPP/UQCRC_Complex"/>
</dbReference>
<dbReference type="GO" id="GO:0046872">
    <property type="term" value="F:metal ion binding"/>
    <property type="evidence" value="ECO:0007669"/>
    <property type="project" value="InterPro"/>
</dbReference>
<gene>
    <name evidence="3" type="ORF">BIV23_28935</name>
</gene>
<dbReference type="PANTHER" id="PTHR11851:SF224">
    <property type="entry name" value="PROCESSING PROTEASE"/>
    <property type="match status" value="1"/>
</dbReference>
<dbReference type="SUPFAM" id="SSF63411">
    <property type="entry name" value="LuxS/MPP-like metallohydrolase"/>
    <property type="match status" value="2"/>
</dbReference>
<keyword evidence="4" id="KW-1185">Reference proteome</keyword>
<evidence type="ECO:0000313" key="4">
    <source>
        <dbReference type="Proteomes" id="UP000179642"/>
    </source>
</evidence>
<protein>
    <recommendedName>
        <fullName evidence="2">Peptidase M16 C-terminal domain-containing protein</fullName>
    </recommendedName>
</protein>
<accession>A0A1S2PZS8</accession>
<evidence type="ECO:0000259" key="2">
    <source>
        <dbReference type="Pfam" id="PF05193"/>
    </source>
</evidence>
<dbReference type="AlphaFoldDB" id="A0A1S2PZS8"/>
<reference evidence="3 4" key="1">
    <citation type="submission" date="2016-10" db="EMBL/GenBank/DDBJ databases">
        <title>Genome sequence of Streptomyces sp. MUSC 1.</title>
        <authorList>
            <person name="Lee L.-H."/>
            <person name="Ser H.-L."/>
            <person name="Law J.W.-F."/>
        </authorList>
    </citation>
    <scope>NUCLEOTIDE SEQUENCE [LARGE SCALE GENOMIC DNA]</scope>
    <source>
        <strain evidence="3 4">MUSC 1</strain>
    </source>
</reference>
<dbReference type="InterPro" id="IPR011249">
    <property type="entry name" value="Metalloenz_LuxS/M16"/>
</dbReference>
<organism evidence="3 4">
    <name type="scientific">Streptomyces monashensis</name>
    <dbReference type="NCBI Taxonomy" id="1678012"/>
    <lineage>
        <taxon>Bacteria</taxon>
        <taxon>Bacillati</taxon>
        <taxon>Actinomycetota</taxon>
        <taxon>Actinomycetes</taxon>
        <taxon>Kitasatosporales</taxon>
        <taxon>Streptomycetaceae</taxon>
        <taxon>Streptomyces</taxon>
    </lineage>
</organism>
<dbReference type="EMBL" id="MLYO01000052">
    <property type="protein sequence ID" value="OIJ99052.1"/>
    <property type="molecule type" value="Genomic_DNA"/>
</dbReference>
<dbReference type="InterPro" id="IPR007863">
    <property type="entry name" value="Peptidase_M16_C"/>
</dbReference>
<evidence type="ECO:0000256" key="1">
    <source>
        <dbReference type="SAM" id="MobiDB-lite"/>
    </source>
</evidence>